<gene>
    <name evidence="2" type="ORF">JFY56_03575</name>
</gene>
<organism evidence="2 3">
    <name type="scientific">Pseudomonas schmalbachii</name>
    <dbReference type="NCBI Taxonomy" id="2816993"/>
    <lineage>
        <taxon>Bacteria</taxon>
        <taxon>Pseudomonadati</taxon>
        <taxon>Pseudomonadota</taxon>
        <taxon>Gammaproteobacteria</taxon>
        <taxon>Pseudomonadales</taxon>
        <taxon>Pseudomonadaceae</taxon>
        <taxon>Pseudomonas</taxon>
    </lineage>
</organism>
<dbReference type="Proteomes" id="UP000669060">
    <property type="component" value="Unassembled WGS sequence"/>
</dbReference>
<keyword evidence="3" id="KW-1185">Reference proteome</keyword>
<reference evidence="2 3" key="1">
    <citation type="submission" date="2020-12" db="EMBL/GenBank/DDBJ databases">
        <title>Pseudomonas schmalbachii sp. nov. isolated from millipede gut.</title>
        <authorList>
            <person name="Shelomi M."/>
        </authorList>
    </citation>
    <scope>NUCLEOTIDE SEQUENCE [LARGE SCALE GENOMIC DNA]</scope>
    <source>
        <strain evidence="2 3">Milli4</strain>
    </source>
</reference>
<dbReference type="Pfam" id="PF11804">
    <property type="entry name" value="DUF3325"/>
    <property type="match status" value="1"/>
</dbReference>
<sequence>MLHPLAVPALLYAGWAAWALAMDRHHRQVAGGASAPLRRLALRLGGGLCLLAAFAVSVFRWGWNIGPVVWCVLLSVMALGFVLAFAFRPRLAALGAPPLLLLVALAASF</sequence>
<protein>
    <submittedName>
        <fullName evidence="2">DUF3325 domain-containing protein</fullName>
    </submittedName>
</protein>
<dbReference type="RefSeq" id="WP_208312086.1">
    <property type="nucleotide sequence ID" value="NZ_JAELYA010000001.1"/>
</dbReference>
<evidence type="ECO:0000256" key="1">
    <source>
        <dbReference type="SAM" id="Phobius"/>
    </source>
</evidence>
<evidence type="ECO:0000313" key="3">
    <source>
        <dbReference type="Proteomes" id="UP000669060"/>
    </source>
</evidence>
<accession>A0ABS3TKX2</accession>
<name>A0ABS3TKX2_9PSED</name>
<keyword evidence="1" id="KW-0812">Transmembrane</keyword>
<keyword evidence="1" id="KW-1133">Transmembrane helix</keyword>
<feature type="transmembrane region" description="Helical" evidence="1">
    <location>
        <begin position="6"/>
        <end position="22"/>
    </location>
</feature>
<evidence type="ECO:0000313" key="2">
    <source>
        <dbReference type="EMBL" id="MBO3274296.1"/>
    </source>
</evidence>
<dbReference type="EMBL" id="JAELYA010000001">
    <property type="protein sequence ID" value="MBO3274296.1"/>
    <property type="molecule type" value="Genomic_DNA"/>
</dbReference>
<proteinExistence type="predicted"/>
<dbReference type="InterPro" id="IPR021762">
    <property type="entry name" value="DUF3325"/>
</dbReference>
<keyword evidence="1" id="KW-0472">Membrane</keyword>
<comment type="caution">
    <text evidence="2">The sequence shown here is derived from an EMBL/GenBank/DDBJ whole genome shotgun (WGS) entry which is preliminary data.</text>
</comment>
<feature type="transmembrane region" description="Helical" evidence="1">
    <location>
        <begin position="42"/>
        <end position="61"/>
    </location>
</feature>
<feature type="transmembrane region" description="Helical" evidence="1">
    <location>
        <begin position="67"/>
        <end position="86"/>
    </location>
</feature>